<dbReference type="InterPro" id="IPR012338">
    <property type="entry name" value="Beta-lactam/transpept-like"/>
</dbReference>
<keyword evidence="2" id="KW-0378">Hydrolase</keyword>
<gene>
    <name evidence="2" type="ORF">DI609_00980</name>
</gene>
<dbReference type="PANTHER" id="PTHR43283:SF15">
    <property type="entry name" value="CONSERVED PROTEIN"/>
    <property type="match status" value="1"/>
</dbReference>
<dbReference type="Proteomes" id="UP000249451">
    <property type="component" value="Unassembled WGS sequence"/>
</dbReference>
<evidence type="ECO:0000313" key="3">
    <source>
        <dbReference type="Proteomes" id="UP000249451"/>
    </source>
</evidence>
<proteinExistence type="predicted"/>
<reference evidence="2 3" key="1">
    <citation type="submission" date="2017-11" db="EMBL/GenBank/DDBJ databases">
        <title>Infants hospitalized years apart are colonized by the same room-sourced microbial strains.</title>
        <authorList>
            <person name="Brooks B."/>
            <person name="Olm M.R."/>
            <person name="Firek B.A."/>
            <person name="Baker R."/>
            <person name="Thomas B.C."/>
            <person name="Morowitz M.J."/>
            <person name="Banfield J.F."/>
        </authorList>
    </citation>
    <scope>NUCLEOTIDE SEQUENCE [LARGE SCALE GENOMIC DNA]</scope>
    <source>
        <strain evidence="2">S2_012_000_R3_87</strain>
    </source>
</reference>
<dbReference type="SUPFAM" id="SSF56601">
    <property type="entry name" value="beta-lactamase/transpeptidase-like"/>
    <property type="match status" value="1"/>
</dbReference>
<dbReference type="EMBL" id="QFNY01000011">
    <property type="protein sequence ID" value="PZP03429.1"/>
    <property type="molecule type" value="Genomic_DNA"/>
</dbReference>
<evidence type="ECO:0000259" key="1">
    <source>
        <dbReference type="Pfam" id="PF00144"/>
    </source>
</evidence>
<evidence type="ECO:0000313" key="2">
    <source>
        <dbReference type="EMBL" id="PZP03429.1"/>
    </source>
</evidence>
<sequence length="293" mass="31662">MTDSAITDVLNQVADWPVNNVAAAAITLGGGDDADSTGGEADVVTHGDMEHVFQLASVSKLITAYATLMAVEEGAFELDDKVPAELVPSFEEPPTVRELLSHASGIEFRKHRQMRPAHTRRIYSSAGYEVLASFIEQATEMTFAEYVRLGICEPLGIEITVEGSAGHGFSASASAVTTLTEEFLRPKLLAGQTVAEALTVQFPDLVGVVPGYGRQTPCPWGLGFEIHGEKHPHWMGENMPATVAGHFGQSGTFLWFAPDQGLAAVVLTDEPFGDWSKDRWPEFNAQLWEAMAD</sequence>
<name>A0A2W5DBI4_9CORY</name>
<dbReference type="InterPro" id="IPR001466">
    <property type="entry name" value="Beta-lactam-related"/>
</dbReference>
<dbReference type="InterPro" id="IPR050789">
    <property type="entry name" value="Diverse_Enzym_Activities"/>
</dbReference>
<organism evidence="2 3">
    <name type="scientific">Corynebacterium urealyticum</name>
    <dbReference type="NCBI Taxonomy" id="43771"/>
    <lineage>
        <taxon>Bacteria</taxon>
        <taxon>Bacillati</taxon>
        <taxon>Actinomycetota</taxon>
        <taxon>Actinomycetes</taxon>
        <taxon>Mycobacteriales</taxon>
        <taxon>Corynebacteriaceae</taxon>
        <taxon>Corynebacterium</taxon>
    </lineage>
</organism>
<dbReference type="PANTHER" id="PTHR43283">
    <property type="entry name" value="BETA-LACTAMASE-RELATED"/>
    <property type="match status" value="1"/>
</dbReference>
<comment type="caution">
    <text evidence="2">The sequence shown here is derived from an EMBL/GenBank/DDBJ whole genome shotgun (WGS) entry which is preliminary data.</text>
</comment>
<feature type="domain" description="Beta-lactamase-related" evidence="1">
    <location>
        <begin position="24"/>
        <end position="279"/>
    </location>
</feature>
<dbReference type="GO" id="GO:0016787">
    <property type="term" value="F:hydrolase activity"/>
    <property type="evidence" value="ECO:0007669"/>
    <property type="project" value="UniProtKB-KW"/>
</dbReference>
<accession>A0A2W5DBI4</accession>
<protein>
    <submittedName>
        <fullName evidence="2">Serine hydrolase</fullName>
    </submittedName>
</protein>
<dbReference type="AlphaFoldDB" id="A0A2W5DBI4"/>
<dbReference type="Gene3D" id="3.40.710.10">
    <property type="entry name" value="DD-peptidase/beta-lactamase superfamily"/>
    <property type="match status" value="1"/>
</dbReference>
<dbReference type="Pfam" id="PF00144">
    <property type="entry name" value="Beta-lactamase"/>
    <property type="match status" value="1"/>
</dbReference>